<organism evidence="2 3">
    <name type="scientific">Chironomus riparius</name>
    <dbReference type="NCBI Taxonomy" id="315576"/>
    <lineage>
        <taxon>Eukaryota</taxon>
        <taxon>Metazoa</taxon>
        <taxon>Ecdysozoa</taxon>
        <taxon>Arthropoda</taxon>
        <taxon>Hexapoda</taxon>
        <taxon>Insecta</taxon>
        <taxon>Pterygota</taxon>
        <taxon>Neoptera</taxon>
        <taxon>Endopterygota</taxon>
        <taxon>Diptera</taxon>
        <taxon>Nematocera</taxon>
        <taxon>Chironomoidea</taxon>
        <taxon>Chironomidae</taxon>
        <taxon>Chironominae</taxon>
        <taxon>Chironomus</taxon>
    </lineage>
</organism>
<dbReference type="AlphaFoldDB" id="A0A9N9RGF3"/>
<reference evidence="2" key="2">
    <citation type="submission" date="2022-10" db="EMBL/GenBank/DDBJ databases">
        <authorList>
            <consortium name="ENA_rothamsted_submissions"/>
            <consortium name="culmorum"/>
            <person name="King R."/>
        </authorList>
    </citation>
    <scope>NUCLEOTIDE SEQUENCE</scope>
</reference>
<dbReference type="CDD" id="cd00637">
    <property type="entry name" value="7tm_classA_rhodopsin-like"/>
    <property type="match status" value="1"/>
</dbReference>
<dbReference type="Gene3D" id="1.20.1070.10">
    <property type="entry name" value="Rhodopsin 7-helix transmembrane proteins"/>
    <property type="match status" value="1"/>
</dbReference>
<proteinExistence type="predicted"/>
<accession>A0A9N9RGF3</accession>
<evidence type="ECO:0008006" key="4">
    <source>
        <dbReference type="Google" id="ProtNLM"/>
    </source>
</evidence>
<feature type="transmembrane region" description="Helical" evidence="1">
    <location>
        <begin position="187"/>
        <end position="208"/>
    </location>
</feature>
<feature type="transmembrane region" description="Helical" evidence="1">
    <location>
        <begin position="63"/>
        <end position="85"/>
    </location>
</feature>
<evidence type="ECO:0000256" key="1">
    <source>
        <dbReference type="SAM" id="Phobius"/>
    </source>
</evidence>
<keyword evidence="1" id="KW-0812">Transmembrane</keyword>
<name>A0A9N9RGF3_9DIPT</name>
<evidence type="ECO:0000313" key="2">
    <source>
        <dbReference type="EMBL" id="CAG9797433.1"/>
    </source>
</evidence>
<gene>
    <name evidence="2" type="ORF">CHIRRI_LOCUS432</name>
</gene>
<sequence length="310" mass="36050">MEDYLDYQAEIEEEFGWAYYQKHPIVSFWNVVLPILSCSIGIIGNAIVCALKLRKIKSRRSMDLLVITYSLSLILSSVWSVLVFIEDYFGASNVWFCQLKHSLTYLPIAVSIPSIFSLIIVSKYYTKLELKIGLIMNIVIWIYGLIRGHPYLNFQVEYFKGSSEVSDKVGYCQQSSDEHFLYFEYELLMFTLDYILPIFGLFIVLCLLRCKASSPNQSIFIYGIINSILFYLGIIPSVLPILHYLGVQRYIYHHSALAYFLNLIVLPVNPFLLYYYDPAFKKDIRVIFFKRSNDNNGNLNLETQLPENKE</sequence>
<feature type="transmembrane region" description="Helical" evidence="1">
    <location>
        <begin position="220"/>
        <end position="245"/>
    </location>
</feature>
<dbReference type="Proteomes" id="UP001153620">
    <property type="component" value="Chromosome 1"/>
</dbReference>
<feature type="transmembrane region" description="Helical" evidence="1">
    <location>
        <begin position="128"/>
        <end position="146"/>
    </location>
</feature>
<dbReference type="EMBL" id="OU895877">
    <property type="protein sequence ID" value="CAG9797433.1"/>
    <property type="molecule type" value="Genomic_DNA"/>
</dbReference>
<dbReference type="SUPFAM" id="SSF81321">
    <property type="entry name" value="Family A G protein-coupled receptor-like"/>
    <property type="match status" value="1"/>
</dbReference>
<feature type="transmembrane region" description="Helical" evidence="1">
    <location>
        <begin position="105"/>
        <end position="121"/>
    </location>
</feature>
<evidence type="ECO:0000313" key="3">
    <source>
        <dbReference type="Proteomes" id="UP001153620"/>
    </source>
</evidence>
<protein>
    <recommendedName>
        <fullName evidence="4">G-protein coupled receptors family 1 profile domain-containing protein</fullName>
    </recommendedName>
</protein>
<keyword evidence="3" id="KW-1185">Reference proteome</keyword>
<reference evidence="2" key="1">
    <citation type="submission" date="2022-01" db="EMBL/GenBank/DDBJ databases">
        <authorList>
            <person name="King R."/>
        </authorList>
    </citation>
    <scope>NUCLEOTIDE SEQUENCE</scope>
</reference>
<keyword evidence="1" id="KW-1133">Transmembrane helix</keyword>
<keyword evidence="1" id="KW-0472">Membrane</keyword>
<feature type="transmembrane region" description="Helical" evidence="1">
    <location>
        <begin position="28"/>
        <end position="51"/>
    </location>
</feature>
<feature type="transmembrane region" description="Helical" evidence="1">
    <location>
        <begin position="257"/>
        <end position="276"/>
    </location>
</feature>